<evidence type="ECO:0000313" key="2">
    <source>
        <dbReference type="Proteomes" id="UP000006158"/>
    </source>
</evidence>
<reference evidence="1 2" key="1">
    <citation type="journal article" date="2007" name="Genome Biol.">
        <title>Interrupted coding sequences in Mycobacterium smegmatis: authentic mutations or sequencing errors?</title>
        <authorList>
            <person name="Deshayes C."/>
            <person name="Perrodou E."/>
            <person name="Gallien S."/>
            <person name="Euphrasie D."/>
            <person name="Schaeffer C."/>
            <person name="Van-Dorsselaer A."/>
            <person name="Poch O."/>
            <person name="Lecompte O."/>
            <person name="Reyrat J.M."/>
        </authorList>
    </citation>
    <scope>NUCLEOTIDE SEQUENCE [LARGE SCALE GENOMIC DNA]</scope>
    <source>
        <strain evidence="2">ATCC 700084 / mc(2)155</strain>
    </source>
</reference>
<evidence type="ECO:0000313" key="1">
    <source>
        <dbReference type="EMBL" id="AFP36962.1"/>
    </source>
</evidence>
<dbReference type="EMBL" id="CP001663">
    <property type="protein sequence ID" value="AFP36962.1"/>
    <property type="molecule type" value="Genomic_DNA"/>
</dbReference>
<name>I7FWH6_MYCS2</name>
<accession>I7FWH6</accession>
<gene>
    <name evidence="1" type="ordered locus">MSMEI_0481</name>
</gene>
<dbReference type="Proteomes" id="UP000006158">
    <property type="component" value="Chromosome"/>
</dbReference>
<organism evidence="1 2">
    <name type="scientific">Mycolicibacterium smegmatis (strain ATCC 700084 / mc(2)155)</name>
    <name type="common">Mycobacterium smegmatis</name>
    <dbReference type="NCBI Taxonomy" id="246196"/>
    <lineage>
        <taxon>Bacteria</taxon>
        <taxon>Bacillati</taxon>
        <taxon>Actinomycetota</taxon>
        <taxon>Actinomycetes</taxon>
        <taxon>Mycobacteriales</taxon>
        <taxon>Mycobacteriaceae</taxon>
        <taxon>Mycolicibacterium</taxon>
    </lineage>
</organism>
<reference evidence="1 2" key="2">
    <citation type="journal article" date="2009" name="Genome Res.">
        <title>Ortho-proteogenomics: multiple proteomes investigation through orthology and a new MS-based protocol.</title>
        <authorList>
            <person name="Gallien S."/>
            <person name="Perrodou E."/>
            <person name="Carapito C."/>
            <person name="Deshayes C."/>
            <person name="Reyrat J.M."/>
            <person name="Van Dorsselaer A."/>
            <person name="Poch O."/>
            <person name="Schaeffer C."/>
            <person name="Lecompte O."/>
        </authorList>
    </citation>
    <scope>NUCLEOTIDE SEQUENCE [LARGE SCALE GENOMIC DNA]</scope>
    <source>
        <strain evidence="2">ATCC 700084 / mc(2)155</strain>
    </source>
</reference>
<dbReference type="KEGG" id="msg:MSMEI_0481"/>
<sequence length="86" mass="9683">MCQRPLPKTGWTLPTVACCWVLWTQSWWEISAWAGAASPKTAAAKPVAMALANPNFFMVRTFLCRCSYPVDTHNRGPRRQISDGRD</sequence>
<proteinExistence type="predicted"/>
<dbReference type="AlphaFoldDB" id="I7FWH6"/>
<protein>
    <submittedName>
        <fullName evidence="1">Uncharacterized protein</fullName>
    </submittedName>
</protein>